<sequence length="171" mass="18517">MKTVCDFCKTEYSLDAAPTGPVKCAVCGHTWVVRTPPRRSPILVFIAALCALLAALVFAVAVLYQHQVTEIQAHPLVAEIGDVTTSTDDDGIMRFVVSGRVVNRSDQIYGVPGLVVISYDAHGNVIERQRFMPSATLLDAGHHTDFVHTLSVPTANVDKISVELETLGDDE</sequence>
<dbReference type="AlphaFoldDB" id="A0A9D1JW20"/>
<evidence type="ECO:0000256" key="1">
    <source>
        <dbReference type="SAM" id="Phobius"/>
    </source>
</evidence>
<reference evidence="2" key="1">
    <citation type="submission" date="2020-10" db="EMBL/GenBank/DDBJ databases">
        <authorList>
            <person name="Gilroy R."/>
        </authorList>
    </citation>
    <scope>NUCLEOTIDE SEQUENCE</scope>
    <source>
        <strain evidence="2">ChiGjej3B3-5194</strain>
    </source>
</reference>
<keyword evidence="1" id="KW-1133">Transmembrane helix</keyword>
<comment type="caution">
    <text evidence="2">The sequence shown here is derived from an EMBL/GenBank/DDBJ whole genome shotgun (WGS) entry which is preliminary data.</text>
</comment>
<keyword evidence="1" id="KW-0472">Membrane</keyword>
<gene>
    <name evidence="2" type="ORF">IAD02_02450</name>
</gene>
<dbReference type="InterPro" id="IPR011723">
    <property type="entry name" value="Znf/thioredoxin_put"/>
</dbReference>
<accession>A0A9D1JW20</accession>
<name>A0A9D1JW20_9PROT</name>
<protein>
    <recommendedName>
        <fullName evidence="4">Zinc finger/thioredoxin putative domain-containing protein</fullName>
    </recommendedName>
</protein>
<keyword evidence="1" id="KW-0812">Transmembrane</keyword>
<dbReference type="NCBIfam" id="TIGR02098">
    <property type="entry name" value="MJ0042_CXXC"/>
    <property type="match status" value="1"/>
</dbReference>
<reference evidence="2" key="2">
    <citation type="journal article" date="2021" name="PeerJ">
        <title>Extensive microbial diversity within the chicken gut microbiome revealed by metagenomics and culture.</title>
        <authorList>
            <person name="Gilroy R."/>
            <person name="Ravi A."/>
            <person name="Getino M."/>
            <person name="Pursley I."/>
            <person name="Horton D.L."/>
            <person name="Alikhan N.F."/>
            <person name="Baker D."/>
            <person name="Gharbi K."/>
            <person name="Hall N."/>
            <person name="Watson M."/>
            <person name="Adriaenssens E.M."/>
            <person name="Foster-Nyarko E."/>
            <person name="Jarju S."/>
            <person name="Secka A."/>
            <person name="Antonio M."/>
            <person name="Oren A."/>
            <person name="Chaudhuri R.R."/>
            <person name="La Ragione R."/>
            <person name="Hildebrand F."/>
            <person name="Pallen M.J."/>
        </authorList>
    </citation>
    <scope>NUCLEOTIDE SEQUENCE</scope>
    <source>
        <strain evidence="2">ChiGjej3B3-5194</strain>
    </source>
</reference>
<dbReference type="EMBL" id="DVJI01000011">
    <property type="protein sequence ID" value="HIS70827.1"/>
    <property type="molecule type" value="Genomic_DNA"/>
</dbReference>
<evidence type="ECO:0008006" key="4">
    <source>
        <dbReference type="Google" id="ProtNLM"/>
    </source>
</evidence>
<proteinExistence type="predicted"/>
<feature type="transmembrane region" description="Helical" evidence="1">
    <location>
        <begin position="42"/>
        <end position="64"/>
    </location>
</feature>
<organism evidence="2 3">
    <name type="scientific">Candidatus Enterousia intestinigallinarum</name>
    <dbReference type="NCBI Taxonomy" id="2840790"/>
    <lineage>
        <taxon>Bacteria</taxon>
        <taxon>Pseudomonadati</taxon>
        <taxon>Pseudomonadota</taxon>
        <taxon>Alphaproteobacteria</taxon>
        <taxon>Candidatus Enterousia</taxon>
    </lineage>
</organism>
<evidence type="ECO:0000313" key="2">
    <source>
        <dbReference type="EMBL" id="HIS70827.1"/>
    </source>
</evidence>
<evidence type="ECO:0000313" key="3">
    <source>
        <dbReference type="Proteomes" id="UP000886742"/>
    </source>
</evidence>
<dbReference type="Proteomes" id="UP000886742">
    <property type="component" value="Unassembled WGS sequence"/>
</dbReference>